<comment type="similarity">
    <text evidence="2 6">Belongs to the RPF2 family.</text>
</comment>
<feature type="domain" description="Brix" evidence="7">
    <location>
        <begin position="31"/>
        <end position="234"/>
    </location>
</feature>
<dbReference type="InterPro" id="IPR007109">
    <property type="entry name" value="Brix"/>
</dbReference>
<evidence type="ECO:0000256" key="3">
    <source>
        <dbReference type="ARBA" id="ARBA00020387"/>
    </source>
</evidence>
<organism evidence="8 9">
    <name type="scientific">Agrilus planipennis</name>
    <name type="common">Emerald ash borer</name>
    <name type="synonym">Agrilus marcopoli</name>
    <dbReference type="NCBI Taxonomy" id="224129"/>
    <lineage>
        <taxon>Eukaryota</taxon>
        <taxon>Metazoa</taxon>
        <taxon>Ecdysozoa</taxon>
        <taxon>Arthropoda</taxon>
        <taxon>Hexapoda</taxon>
        <taxon>Insecta</taxon>
        <taxon>Pterygota</taxon>
        <taxon>Neoptera</taxon>
        <taxon>Endopterygota</taxon>
        <taxon>Coleoptera</taxon>
        <taxon>Polyphaga</taxon>
        <taxon>Elateriformia</taxon>
        <taxon>Buprestoidea</taxon>
        <taxon>Buprestidae</taxon>
        <taxon>Agrilinae</taxon>
        <taxon>Agrilus</taxon>
    </lineage>
</organism>
<evidence type="ECO:0000313" key="8">
    <source>
        <dbReference type="Proteomes" id="UP000192223"/>
    </source>
</evidence>
<accession>A0A1W4X6Z3</accession>
<reference evidence="9" key="1">
    <citation type="submission" date="2025-08" db="UniProtKB">
        <authorList>
            <consortium name="RefSeq"/>
        </authorList>
    </citation>
    <scope>IDENTIFICATION</scope>
    <source>
        <tissue evidence="9">Entire body</tissue>
    </source>
</reference>
<keyword evidence="4 6" id="KW-0539">Nucleus</keyword>
<dbReference type="RefSeq" id="XP_018328110.1">
    <property type="nucleotide sequence ID" value="XM_018472608.1"/>
</dbReference>
<dbReference type="GeneID" id="108738976"/>
<evidence type="ECO:0000256" key="2">
    <source>
        <dbReference type="ARBA" id="ARBA00010782"/>
    </source>
</evidence>
<name>A0A1W4X6Z3_AGRPL</name>
<dbReference type="Proteomes" id="UP000192223">
    <property type="component" value="Unplaced"/>
</dbReference>
<evidence type="ECO:0000256" key="4">
    <source>
        <dbReference type="ARBA" id="ARBA00023242"/>
    </source>
</evidence>
<gene>
    <name evidence="9" type="primary">LOC108738976</name>
</gene>
<dbReference type="GO" id="GO:0005730">
    <property type="term" value="C:nucleolus"/>
    <property type="evidence" value="ECO:0007669"/>
    <property type="project" value="UniProtKB-SubCell"/>
</dbReference>
<sequence length="320" mass="36770">MSVIKRVVKATTRKGKKVLTSREPQLVEGPKRAAFFWGRKTSELVRNLLKDLYVLKKPDAIFLNKKNNITVFENVTPVEAICKKYETPLFAMGSHSKKRPNNVVFGRMFNYSLLDMVELGIDTYEGLKDFAGAKVTLGVKPCLIFNGPWDQSDELKQLKSIFVDLFHKEHVEQLSLQGLEHAISFTVTPEGKIAVRSYKVLLKKSGLRTPRIELEEIGPRFDMSLRRSKLPSEDLMKQACKKPKELKVIKKKNIDKDALGNTKGRIHIGKQEIYKIQTRKMKGLKKTAREKKMEQLLKQQEKSTTNNVQKTKKMRIEIVE</sequence>
<evidence type="ECO:0000256" key="6">
    <source>
        <dbReference type="RuleBase" id="RU367086"/>
    </source>
</evidence>
<dbReference type="OrthoDB" id="407658at2759"/>
<evidence type="ECO:0000259" key="7">
    <source>
        <dbReference type="PROSITE" id="PS50833"/>
    </source>
</evidence>
<dbReference type="GO" id="GO:0019843">
    <property type="term" value="F:rRNA binding"/>
    <property type="evidence" value="ECO:0007669"/>
    <property type="project" value="UniProtKB-UniRule"/>
</dbReference>
<dbReference type="PANTHER" id="PTHR12728">
    <property type="entry name" value="BRIX DOMAIN CONTAINING PROTEIN"/>
    <property type="match status" value="1"/>
</dbReference>
<keyword evidence="8" id="KW-1185">Reference proteome</keyword>
<evidence type="ECO:0000256" key="1">
    <source>
        <dbReference type="ARBA" id="ARBA00004604"/>
    </source>
</evidence>
<comment type="subcellular location">
    <subcellularLocation>
        <location evidence="1 6">Nucleus</location>
        <location evidence="1 6">Nucleolus</location>
    </subcellularLocation>
</comment>
<dbReference type="AlphaFoldDB" id="A0A1W4X6Z3"/>
<dbReference type="PROSITE" id="PS50833">
    <property type="entry name" value="BRIX"/>
    <property type="match status" value="1"/>
</dbReference>
<dbReference type="Pfam" id="PF04427">
    <property type="entry name" value="Brix"/>
    <property type="match status" value="1"/>
</dbReference>
<dbReference type="STRING" id="224129.A0A1W4X6Z3"/>
<dbReference type="CTD" id="42183"/>
<dbReference type="InParanoid" id="A0A1W4X6Z3"/>
<dbReference type="SMART" id="SM00879">
    <property type="entry name" value="Brix"/>
    <property type="match status" value="1"/>
</dbReference>
<dbReference type="InterPro" id="IPR039770">
    <property type="entry name" value="Rpf2"/>
</dbReference>
<proteinExistence type="inferred from homology"/>
<dbReference type="PANTHER" id="PTHR12728:SF0">
    <property type="entry name" value="RIBOSOME PRODUCTION FACTOR 2 HOMOLOG"/>
    <property type="match status" value="1"/>
</dbReference>
<dbReference type="GO" id="GO:0000463">
    <property type="term" value="P:maturation of LSU-rRNA from tricistronic rRNA transcript (SSU-rRNA, 5.8S rRNA, LSU-rRNA)"/>
    <property type="evidence" value="ECO:0007669"/>
    <property type="project" value="TreeGrafter"/>
</dbReference>
<evidence type="ECO:0000256" key="5">
    <source>
        <dbReference type="ARBA" id="ARBA00030889"/>
    </source>
</evidence>
<dbReference type="KEGG" id="apln:108738976"/>
<protein>
    <recommendedName>
        <fullName evidence="3 6">Ribosome production factor 2 homolog</fullName>
    </recommendedName>
    <alternativeName>
        <fullName evidence="5 6">Ribosome biogenesis protein RPF2 homolog</fullName>
    </alternativeName>
</protein>
<dbReference type="GO" id="GO:0000027">
    <property type="term" value="P:ribosomal large subunit assembly"/>
    <property type="evidence" value="ECO:0007669"/>
    <property type="project" value="InterPro"/>
</dbReference>
<evidence type="ECO:0000313" key="9">
    <source>
        <dbReference type="RefSeq" id="XP_018328110.1"/>
    </source>
</evidence>
<dbReference type="FunCoup" id="A0A1W4X6Z3">
    <property type="interactions" value="1403"/>
</dbReference>